<comment type="caution">
    <text evidence="1">The sequence shown here is derived from an EMBL/GenBank/DDBJ whole genome shotgun (WGS) entry which is preliminary data.</text>
</comment>
<organism evidence="1 2">
    <name type="scientific">Desulfotalea psychrophila</name>
    <dbReference type="NCBI Taxonomy" id="84980"/>
    <lineage>
        <taxon>Bacteria</taxon>
        <taxon>Pseudomonadati</taxon>
        <taxon>Thermodesulfobacteriota</taxon>
        <taxon>Desulfobulbia</taxon>
        <taxon>Desulfobulbales</taxon>
        <taxon>Desulfocapsaceae</taxon>
        <taxon>Desulfotalea</taxon>
    </lineage>
</organism>
<evidence type="ECO:0000313" key="2">
    <source>
        <dbReference type="Proteomes" id="UP000717534"/>
    </source>
</evidence>
<evidence type="ECO:0000313" key="1">
    <source>
        <dbReference type="EMBL" id="MBN4068972.1"/>
    </source>
</evidence>
<dbReference type="Proteomes" id="UP000717534">
    <property type="component" value="Unassembled WGS sequence"/>
</dbReference>
<dbReference type="Pfam" id="PF11185">
    <property type="entry name" value="DUF2971"/>
    <property type="match status" value="1"/>
</dbReference>
<gene>
    <name evidence="1" type="ORF">JYU06_05575</name>
</gene>
<accession>A0ABS3AYM1</accession>
<keyword evidence="2" id="KW-1185">Reference proteome</keyword>
<dbReference type="EMBL" id="JAFITO010000097">
    <property type="protein sequence ID" value="MBN4068972.1"/>
    <property type="molecule type" value="Genomic_DNA"/>
</dbReference>
<reference evidence="1 2" key="1">
    <citation type="submission" date="2021-02" db="EMBL/GenBank/DDBJ databases">
        <title>Activity-based single-cell genomes from oceanic crustal fluid captures similar information to metagenomic and metatranscriptomic surveys with orders of magnitude less sampling.</title>
        <authorList>
            <person name="D'Angelo T.S."/>
            <person name="Orcutt B.N."/>
        </authorList>
    </citation>
    <scope>NUCLEOTIDE SEQUENCE [LARGE SCALE GENOMIC DNA]</scope>
    <source>
        <strain evidence="1">AH-315-G02</strain>
    </source>
</reference>
<sequence length="287" mass="32980">MKKNSAIAYHYCGVESFFNIIQNKTLWLSDSSYMNDDEECIWVDKIIKETLRRLKENQQGVPDRNQLSIFEKTYENIQDKKHYIISFSRAKDLLSQWRGYANDGHGIAIGFQSDLFFDILKISSKSQGVSCVPPRDCVVTTHKIGTEKIIYNINSTMEMISTTLADGGNLAHTAILVKELASTIKHDSFAEEREIRITYTPENNLQSEPNEFIDMPLKKISKIKYRVSSNQIIPFYEFNFSSECNSLLMPEIILGPKCKLVKNDLNAFLKHNGFESTHITHSESPYR</sequence>
<proteinExistence type="predicted"/>
<dbReference type="InterPro" id="IPR021352">
    <property type="entry name" value="DUF2971"/>
</dbReference>
<protein>
    <submittedName>
        <fullName evidence="1">DUF2971 domain-containing protein</fullName>
    </submittedName>
</protein>
<name>A0ABS3AYM1_9BACT</name>